<name>A0ABU6SJP6_9FABA</name>
<evidence type="ECO:0000313" key="4">
    <source>
        <dbReference type="Proteomes" id="UP001341840"/>
    </source>
</evidence>
<keyword evidence="4" id="KW-1185">Reference proteome</keyword>
<proteinExistence type="predicted"/>
<comment type="caution">
    <text evidence="3">The sequence shown here is derived from an EMBL/GenBank/DDBJ whole genome shotgun (WGS) entry which is preliminary data.</text>
</comment>
<evidence type="ECO:0000313" key="3">
    <source>
        <dbReference type="EMBL" id="MED6136629.1"/>
    </source>
</evidence>
<sequence>MSYSKRYLFFILFFLHLWSHVLTRELSEVPPEEDHLPLSRSHNIHTTKTDHHPLSMKDSTNIQINDHPMQRIPLWRESPKYPSPYPLPPLEMEQDPYPDSFEDGHKPSPSEIDSKSFKHFKSNNLLP</sequence>
<protein>
    <submittedName>
        <fullName evidence="3">Uncharacterized protein</fullName>
    </submittedName>
</protein>
<reference evidence="3 4" key="1">
    <citation type="journal article" date="2023" name="Plants (Basel)">
        <title>Bridging the Gap: Combining Genomics and Transcriptomics Approaches to Understand Stylosanthes scabra, an Orphan Legume from the Brazilian Caatinga.</title>
        <authorList>
            <person name="Ferreira-Neto J.R.C."/>
            <person name="da Silva M.D."/>
            <person name="Binneck E."/>
            <person name="de Melo N.F."/>
            <person name="da Silva R.H."/>
            <person name="de Melo A.L.T.M."/>
            <person name="Pandolfi V."/>
            <person name="Bustamante F.O."/>
            <person name="Brasileiro-Vidal A.C."/>
            <person name="Benko-Iseppon A.M."/>
        </authorList>
    </citation>
    <scope>NUCLEOTIDE SEQUENCE [LARGE SCALE GENOMIC DNA]</scope>
    <source>
        <tissue evidence="3">Leaves</tissue>
    </source>
</reference>
<keyword evidence="2" id="KW-0732">Signal</keyword>
<feature type="region of interest" description="Disordered" evidence="1">
    <location>
        <begin position="30"/>
        <end position="127"/>
    </location>
</feature>
<evidence type="ECO:0000256" key="1">
    <source>
        <dbReference type="SAM" id="MobiDB-lite"/>
    </source>
</evidence>
<organism evidence="3 4">
    <name type="scientific">Stylosanthes scabra</name>
    <dbReference type="NCBI Taxonomy" id="79078"/>
    <lineage>
        <taxon>Eukaryota</taxon>
        <taxon>Viridiplantae</taxon>
        <taxon>Streptophyta</taxon>
        <taxon>Embryophyta</taxon>
        <taxon>Tracheophyta</taxon>
        <taxon>Spermatophyta</taxon>
        <taxon>Magnoliopsida</taxon>
        <taxon>eudicotyledons</taxon>
        <taxon>Gunneridae</taxon>
        <taxon>Pentapetalae</taxon>
        <taxon>rosids</taxon>
        <taxon>fabids</taxon>
        <taxon>Fabales</taxon>
        <taxon>Fabaceae</taxon>
        <taxon>Papilionoideae</taxon>
        <taxon>50 kb inversion clade</taxon>
        <taxon>dalbergioids sensu lato</taxon>
        <taxon>Dalbergieae</taxon>
        <taxon>Pterocarpus clade</taxon>
        <taxon>Stylosanthes</taxon>
    </lineage>
</organism>
<accession>A0ABU6SJP6</accession>
<gene>
    <name evidence="3" type="ORF">PIB30_057728</name>
</gene>
<dbReference type="Proteomes" id="UP001341840">
    <property type="component" value="Unassembled WGS sequence"/>
</dbReference>
<feature type="signal peptide" evidence="2">
    <location>
        <begin position="1"/>
        <end position="23"/>
    </location>
</feature>
<dbReference type="EMBL" id="JASCZI010060891">
    <property type="protein sequence ID" value="MED6136629.1"/>
    <property type="molecule type" value="Genomic_DNA"/>
</dbReference>
<feature type="compositionally biased region" description="Basic and acidic residues" evidence="1">
    <location>
        <begin position="102"/>
        <end position="116"/>
    </location>
</feature>
<evidence type="ECO:0000256" key="2">
    <source>
        <dbReference type="SAM" id="SignalP"/>
    </source>
</evidence>
<feature type="chain" id="PRO_5045805286" evidence="2">
    <location>
        <begin position="24"/>
        <end position="127"/>
    </location>
</feature>